<name>A0A8X7BWB2_9ARAC</name>
<evidence type="ECO:0000313" key="1">
    <source>
        <dbReference type="EMBL" id="GFY46290.1"/>
    </source>
</evidence>
<evidence type="ECO:0000313" key="2">
    <source>
        <dbReference type="Proteomes" id="UP000886998"/>
    </source>
</evidence>
<protein>
    <submittedName>
        <fullName evidence="1">Uncharacterized protein</fullName>
    </submittedName>
</protein>
<gene>
    <name evidence="1" type="ORF">TNIN_62671</name>
</gene>
<keyword evidence="2" id="KW-1185">Reference proteome</keyword>
<dbReference type="EMBL" id="BMAV01005306">
    <property type="protein sequence ID" value="GFY46290.1"/>
    <property type="molecule type" value="Genomic_DNA"/>
</dbReference>
<comment type="caution">
    <text evidence="1">The sequence shown here is derived from an EMBL/GenBank/DDBJ whole genome shotgun (WGS) entry which is preliminary data.</text>
</comment>
<dbReference type="AlphaFoldDB" id="A0A8X7BWB2"/>
<accession>A0A8X7BWB2</accession>
<reference evidence="1" key="1">
    <citation type="submission" date="2020-08" db="EMBL/GenBank/DDBJ databases">
        <title>Multicomponent nature underlies the extraordinary mechanical properties of spider dragline silk.</title>
        <authorList>
            <person name="Kono N."/>
            <person name="Nakamura H."/>
            <person name="Mori M."/>
            <person name="Yoshida Y."/>
            <person name="Ohtoshi R."/>
            <person name="Malay A.D."/>
            <person name="Moran D.A.P."/>
            <person name="Tomita M."/>
            <person name="Numata K."/>
            <person name="Arakawa K."/>
        </authorList>
    </citation>
    <scope>NUCLEOTIDE SEQUENCE</scope>
</reference>
<organism evidence="1 2">
    <name type="scientific">Trichonephila inaurata madagascariensis</name>
    <dbReference type="NCBI Taxonomy" id="2747483"/>
    <lineage>
        <taxon>Eukaryota</taxon>
        <taxon>Metazoa</taxon>
        <taxon>Ecdysozoa</taxon>
        <taxon>Arthropoda</taxon>
        <taxon>Chelicerata</taxon>
        <taxon>Arachnida</taxon>
        <taxon>Araneae</taxon>
        <taxon>Araneomorphae</taxon>
        <taxon>Entelegynae</taxon>
        <taxon>Araneoidea</taxon>
        <taxon>Nephilidae</taxon>
        <taxon>Trichonephila</taxon>
        <taxon>Trichonephila inaurata</taxon>
    </lineage>
</organism>
<sequence length="157" mass="17550">MPSFFEIILFELAIEIVKNCSVKNQAIPLSEIETLVSSQPVFVTNINDGIPVVRSIAVYRFCQALELKAIHVPSNDVNLEMIHTKPRKVKQTAPSPVVYSVILFKICEALDLKVELRPENERPSFVNKKGRHTPVVHPSTVFCICQALQLDAQLANA</sequence>
<proteinExistence type="predicted"/>
<dbReference type="Proteomes" id="UP000886998">
    <property type="component" value="Unassembled WGS sequence"/>
</dbReference>